<dbReference type="EMBL" id="RKHK01000001">
    <property type="protein sequence ID" value="ROR73983.1"/>
    <property type="molecule type" value="Genomic_DNA"/>
</dbReference>
<keyword evidence="3" id="KW-1185">Reference proteome</keyword>
<accession>A0A3N2BFF3</accession>
<feature type="transmembrane region" description="Helical" evidence="1">
    <location>
        <begin position="224"/>
        <end position="243"/>
    </location>
</feature>
<comment type="caution">
    <text evidence="2">The sequence shown here is derived from an EMBL/GenBank/DDBJ whole genome shotgun (WGS) entry which is preliminary data.</text>
</comment>
<evidence type="ECO:0000313" key="2">
    <source>
        <dbReference type="EMBL" id="ROR73983.1"/>
    </source>
</evidence>
<dbReference type="RefSeq" id="WP_123304332.1">
    <property type="nucleotide sequence ID" value="NZ_RKHK01000001.1"/>
</dbReference>
<dbReference type="Proteomes" id="UP000280668">
    <property type="component" value="Unassembled WGS sequence"/>
</dbReference>
<proteinExistence type="predicted"/>
<dbReference type="OrthoDB" id="4862385at2"/>
<evidence type="ECO:0000313" key="3">
    <source>
        <dbReference type="Proteomes" id="UP000280668"/>
    </source>
</evidence>
<keyword evidence="1" id="KW-0812">Transmembrane</keyword>
<reference evidence="2 3" key="1">
    <citation type="submission" date="2018-11" db="EMBL/GenBank/DDBJ databases">
        <title>Sequencing the genomes of 1000 actinobacteria strains.</title>
        <authorList>
            <person name="Klenk H.-P."/>
        </authorList>
    </citation>
    <scope>NUCLEOTIDE SEQUENCE [LARGE SCALE GENOMIC DNA]</scope>
    <source>
        <strain evidence="2 3">DSM 11294</strain>
    </source>
</reference>
<feature type="transmembrane region" description="Helical" evidence="1">
    <location>
        <begin position="159"/>
        <end position="180"/>
    </location>
</feature>
<gene>
    <name evidence="2" type="ORF">EDD31_2378</name>
</gene>
<keyword evidence="1" id="KW-1133">Transmembrane helix</keyword>
<dbReference type="AlphaFoldDB" id="A0A3N2BFF3"/>
<evidence type="ECO:0000256" key="1">
    <source>
        <dbReference type="SAM" id="Phobius"/>
    </source>
</evidence>
<feature type="transmembrane region" description="Helical" evidence="1">
    <location>
        <begin position="104"/>
        <end position="125"/>
    </location>
</feature>
<feature type="transmembrane region" description="Helical" evidence="1">
    <location>
        <begin position="187"/>
        <end position="204"/>
    </location>
</feature>
<feature type="transmembrane region" description="Helical" evidence="1">
    <location>
        <begin position="71"/>
        <end position="92"/>
    </location>
</feature>
<sequence length="257" mass="27616">MQAYPRTSTARPQWQRLARMHVGLHLYLSLWFWAIVAALWIVVVGGVQLLGGVGPIPEDIEMSYFQFTLHATLWFSFSVGIASAMLITSTVGNGATRRSFASGALVGMLAGALLHGTVMAFGFMAEGWVYEAAGWSQLHVSEAMDGGIDSAQLWQEGFLLTWSAGSARVAGGIVAGLLVGMNYYRFGGWRGTALLPLGLIPAVISQDDLVRWFGRDLGVDVGLGALAVVVLVVVGSLVFRYLAASAVIKQQWSRHGE</sequence>
<keyword evidence="1" id="KW-0472">Membrane</keyword>
<feature type="transmembrane region" description="Helical" evidence="1">
    <location>
        <begin position="26"/>
        <end position="51"/>
    </location>
</feature>
<protein>
    <submittedName>
        <fullName evidence="2">Uncharacterized protein</fullName>
    </submittedName>
</protein>
<name>A0A3N2BFF3_9MICO</name>
<organism evidence="2 3">
    <name type="scientific">Bogoriella caseilytica</name>
    <dbReference type="NCBI Taxonomy" id="56055"/>
    <lineage>
        <taxon>Bacteria</taxon>
        <taxon>Bacillati</taxon>
        <taxon>Actinomycetota</taxon>
        <taxon>Actinomycetes</taxon>
        <taxon>Micrococcales</taxon>
        <taxon>Bogoriellaceae</taxon>
        <taxon>Bogoriella</taxon>
    </lineage>
</organism>